<evidence type="ECO:0000313" key="11">
    <source>
        <dbReference type="EMBL" id="SFE00792.1"/>
    </source>
</evidence>
<comment type="pathway">
    <text evidence="9">Metabolic intermediate biosynthesis; acetyl-CoA biosynthesis; acetyl-CoA from acetate: step 1/2.</text>
</comment>
<comment type="catalytic activity">
    <reaction evidence="9">
        <text>acetate + ATP = acetyl phosphate + ADP</text>
        <dbReference type="Rhea" id="RHEA:11352"/>
        <dbReference type="ChEBI" id="CHEBI:22191"/>
        <dbReference type="ChEBI" id="CHEBI:30089"/>
        <dbReference type="ChEBI" id="CHEBI:30616"/>
        <dbReference type="ChEBI" id="CHEBI:456216"/>
        <dbReference type="EC" id="2.7.2.1"/>
    </reaction>
</comment>
<comment type="function">
    <text evidence="9">Catalyzes the formation of acetyl phosphate from acetate and ATP. Can also catalyze the reverse reaction.</text>
</comment>
<dbReference type="HAMAP" id="MF_00020">
    <property type="entry name" value="Acetate_kinase"/>
    <property type="match status" value="1"/>
</dbReference>
<dbReference type="Proteomes" id="UP000199477">
    <property type="component" value="Unassembled WGS sequence"/>
</dbReference>
<keyword evidence="7 9" id="KW-0067">ATP-binding</keyword>
<dbReference type="GO" id="GO:0006083">
    <property type="term" value="P:acetate metabolic process"/>
    <property type="evidence" value="ECO:0007669"/>
    <property type="project" value="TreeGrafter"/>
</dbReference>
<reference evidence="12" key="1">
    <citation type="submission" date="2016-10" db="EMBL/GenBank/DDBJ databases">
        <authorList>
            <person name="Varghese N."/>
            <person name="Submissions S."/>
        </authorList>
    </citation>
    <scope>NUCLEOTIDE SEQUENCE [LARGE SCALE GENOMIC DNA]</scope>
    <source>
        <strain evidence="12">UNC178MFTsu3.1</strain>
    </source>
</reference>
<dbReference type="UniPathway" id="UPA00340">
    <property type="reaction ID" value="UER00458"/>
</dbReference>
<feature type="active site" description="Proton donor/acceptor" evidence="9">
    <location>
        <position position="149"/>
    </location>
</feature>
<dbReference type="PROSITE" id="PS01076">
    <property type="entry name" value="ACETATE_KINASE_2"/>
    <property type="match status" value="1"/>
</dbReference>
<comment type="cofactor">
    <cofactor evidence="9">
        <name>Mg(2+)</name>
        <dbReference type="ChEBI" id="CHEBI:18420"/>
    </cofactor>
    <cofactor evidence="9">
        <name>Mn(2+)</name>
        <dbReference type="ChEBI" id="CHEBI:29035"/>
    </cofactor>
    <text evidence="9">Mg(2+). Can also accept Mn(2+).</text>
</comment>
<dbReference type="InterPro" id="IPR023865">
    <property type="entry name" value="Aliphatic_acid_kinase_CS"/>
</dbReference>
<dbReference type="EC" id="2.7.2.1" evidence="9"/>
<dbReference type="InterPro" id="IPR000890">
    <property type="entry name" value="Aliphatic_acid_kin_short-chain"/>
</dbReference>
<dbReference type="GO" id="GO:0008776">
    <property type="term" value="F:acetate kinase activity"/>
    <property type="evidence" value="ECO:0007669"/>
    <property type="project" value="UniProtKB-UniRule"/>
</dbReference>
<keyword evidence="6 9" id="KW-0418">Kinase</keyword>
<evidence type="ECO:0000256" key="5">
    <source>
        <dbReference type="ARBA" id="ARBA00022741"/>
    </source>
</evidence>
<feature type="binding site" evidence="9">
    <location>
        <begin position="207"/>
        <end position="211"/>
    </location>
    <ligand>
        <name>ATP</name>
        <dbReference type="ChEBI" id="CHEBI:30616"/>
    </ligand>
</feature>
<feature type="binding site" evidence="9">
    <location>
        <begin position="282"/>
        <end position="284"/>
    </location>
    <ligand>
        <name>ATP</name>
        <dbReference type="ChEBI" id="CHEBI:30616"/>
    </ligand>
</feature>
<keyword evidence="5 9" id="KW-0547">Nucleotide-binding</keyword>
<keyword evidence="4 9" id="KW-0479">Metal-binding</keyword>
<dbReference type="AlphaFoldDB" id="A0A1I1X0C0"/>
<dbReference type="Pfam" id="PF00871">
    <property type="entry name" value="Acetate_kinase"/>
    <property type="match status" value="1"/>
</dbReference>
<keyword evidence="3 9" id="KW-0808">Transferase</keyword>
<dbReference type="GO" id="GO:0000287">
    <property type="term" value="F:magnesium ion binding"/>
    <property type="evidence" value="ECO:0007669"/>
    <property type="project" value="UniProtKB-UniRule"/>
</dbReference>
<feature type="binding site" evidence="9">
    <location>
        <position position="9"/>
    </location>
    <ligand>
        <name>Mg(2+)</name>
        <dbReference type="ChEBI" id="CHEBI:18420"/>
    </ligand>
</feature>
<feature type="site" description="Transition state stabilizer" evidence="9">
    <location>
        <position position="180"/>
    </location>
</feature>
<dbReference type="PIRSF" id="PIRSF000722">
    <property type="entry name" value="Acetate_prop_kin"/>
    <property type="match status" value="1"/>
</dbReference>
<dbReference type="PRINTS" id="PR00471">
    <property type="entry name" value="ACETATEKNASE"/>
</dbReference>
<proteinExistence type="inferred from homology"/>
<dbReference type="InterPro" id="IPR043129">
    <property type="entry name" value="ATPase_NBD"/>
</dbReference>
<dbReference type="GO" id="GO:0005829">
    <property type="term" value="C:cytosol"/>
    <property type="evidence" value="ECO:0007669"/>
    <property type="project" value="TreeGrafter"/>
</dbReference>
<feature type="binding site" evidence="9">
    <location>
        <begin position="327"/>
        <end position="331"/>
    </location>
    <ligand>
        <name>ATP</name>
        <dbReference type="ChEBI" id="CHEBI:30616"/>
    </ligand>
</feature>
<dbReference type="EMBL" id="FONH01000001">
    <property type="protein sequence ID" value="SFE00792.1"/>
    <property type="molecule type" value="Genomic_DNA"/>
</dbReference>
<dbReference type="STRING" id="500610.SAMN02799615_00077"/>
<dbReference type="SUPFAM" id="SSF53067">
    <property type="entry name" value="Actin-like ATPase domain"/>
    <property type="match status" value="2"/>
</dbReference>
<dbReference type="GO" id="GO:0005524">
    <property type="term" value="F:ATP binding"/>
    <property type="evidence" value="ECO:0007669"/>
    <property type="project" value="UniProtKB-KW"/>
</dbReference>
<dbReference type="PANTHER" id="PTHR21060:SF21">
    <property type="entry name" value="ACETATE KINASE"/>
    <property type="match status" value="1"/>
</dbReference>
<feature type="binding site" evidence="9">
    <location>
        <position position="92"/>
    </location>
    <ligand>
        <name>substrate</name>
    </ligand>
</feature>
<dbReference type="GO" id="GO:0006085">
    <property type="term" value="P:acetyl-CoA biosynthetic process"/>
    <property type="evidence" value="ECO:0007669"/>
    <property type="project" value="UniProtKB-UniRule"/>
</dbReference>
<feature type="binding site" evidence="9">
    <location>
        <position position="16"/>
    </location>
    <ligand>
        <name>ATP</name>
        <dbReference type="ChEBI" id="CHEBI:30616"/>
    </ligand>
</feature>
<keyword evidence="2 9" id="KW-0963">Cytoplasm</keyword>
<evidence type="ECO:0000256" key="10">
    <source>
        <dbReference type="RuleBase" id="RU003835"/>
    </source>
</evidence>
<dbReference type="InterPro" id="IPR004372">
    <property type="entry name" value="Ac/propionate_kinase"/>
</dbReference>
<comment type="subunit">
    <text evidence="9">Homodimer.</text>
</comment>
<dbReference type="PANTHER" id="PTHR21060">
    <property type="entry name" value="ACETATE KINASE"/>
    <property type="match status" value="1"/>
</dbReference>
<evidence type="ECO:0000256" key="6">
    <source>
        <dbReference type="ARBA" id="ARBA00022777"/>
    </source>
</evidence>
<organism evidence="11 12">
    <name type="scientific">Dyella marensis</name>
    <dbReference type="NCBI Taxonomy" id="500610"/>
    <lineage>
        <taxon>Bacteria</taxon>
        <taxon>Pseudomonadati</taxon>
        <taxon>Pseudomonadota</taxon>
        <taxon>Gammaproteobacteria</taxon>
        <taxon>Lysobacterales</taxon>
        <taxon>Rhodanobacteraceae</taxon>
        <taxon>Dyella</taxon>
    </lineage>
</organism>
<evidence type="ECO:0000256" key="8">
    <source>
        <dbReference type="ARBA" id="ARBA00022842"/>
    </source>
</evidence>
<dbReference type="PROSITE" id="PS01075">
    <property type="entry name" value="ACETATE_KINASE_1"/>
    <property type="match status" value="1"/>
</dbReference>
<dbReference type="NCBIfam" id="TIGR00016">
    <property type="entry name" value="ackA"/>
    <property type="match status" value="1"/>
</dbReference>
<evidence type="ECO:0000256" key="7">
    <source>
        <dbReference type="ARBA" id="ARBA00022840"/>
    </source>
</evidence>
<gene>
    <name evidence="9" type="primary">ackA</name>
    <name evidence="11" type="ORF">SAMN02799615_00077</name>
</gene>
<evidence type="ECO:0000256" key="4">
    <source>
        <dbReference type="ARBA" id="ARBA00022723"/>
    </source>
</evidence>
<keyword evidence="12" id="KW-1185">Reference proteome</keyword>
<protein>
    <recommendedName>
        <fullName evidence="9">Acetate kinase</fullName>
        <ecNumber evidence="9">2.7.2.1</ecNumber>
    </recommendedName>
    <alternativeName>
        <fullName evidence="9">Acetokinase</fullName>
    </alternativeName>
</protein>
<dbReference type="Gene3D" id="3.30.420.40">
    <property type="match status" value="2"/>
</dbReference>
<accession>A0A1I1X0C0</accession>
<evidence type="ECO:0000256" key="9">
    <source>
        <dbReference type="HAMAP-Rule" id="MF_00020"/>
    </source>
</evidence>
<name>A0A1I1X0C0_9GAMM</name>
<evidence type="ECO:0000256" key="3">
    <source>
        <dbReference type="ARBA" id="ARBA00022679"/>
    </source>
</evidence>
<evidence type="ECO:0000256" key="1">
    <source>
        <dbReference type="ARBA" id="ARBA00008748"/>
    </source>
</evidence>
<dbReference type="RefSeq" id="WP_026634139.1">
    <property type="nucleotide sequence ID" value="NZ_FONH01000001.1"/>
</dbReference>
<sequence>MNGIILALNAGSSSIKFALHEHRLAAQRLILRGAIEGIGAEPRFTAWQPDGAIIDREAWADAAAPHEQLLQPLLAWITARLGAAELAVVGHRVVHGGPSFGQPVRIDTPVMQELERLVSLAPLHQPHPLAAARAIARLRPGLMQVACFDTAFHRGMPAVAASLGLPRAYADDGMRRYGFHGLSYEYLAGRLREFAPELADGRVIMAHLGNGASLCAMRHGRSIDTTMGFSALDGLVMGSRCGSLDPGAVLHLLQARGLSVAAIEHLLYQESGLLGVSGISADMRALLASDSGHAREAIELFVYRIVKEIGALTSVAGGLDALVFSAGIGEHAASIRSAVCRALAWLGVECDESANGLHKMLISTAHSAVRVFVIRTDEEAVIAAHAAGVLRASCPPQAAAG</sequence>
<evidence type="ECO:0000313" key="12">
    <source>
        <dbReference type="Proteomes" id="UP000199477"/>
    </source>
</evidence>
<comment type="subcellular location">
    <subcellularLocation>
        <location evidence="9">Cytoplasm</location>
    </subcellularLocation>
</comment>
<keyword evidence="8 9" id="KW-0460">Magnesium</keyword>
<comment type="similarity">
    <text evidence="1 9 10">Belongs to the acetokinase family.</text>
</comment>
<evidence type="ECO:0000256" key="2">
    <source>
        <dbReference type="ARBA" id="ARBA00022490"/>
    </source>
</evidence>
<feature type="binding site" evidence="9">
    <location>
        <position position="378"/>
    </location>
    <ligand>
        <name>Mg(2+)</name>
        <dbReference type="ChEBI" id="CHEBI:18420"/>
    </ligand>
</feature>
<feature type="site" description="Transition state stabilizer" evidence="9">
    <location>
        <position position="240"/>
    </location>
</feature>